<reference evidence="2" key="1">
    <citation type="submission" date="2023-04" db="EMBL/GenBank/DDBJ databases">
        <authorList>
            <person name="Vijverberg K."/>
            <person name="Xiong W."/>
            <person name="Schranz E."/>
        </authorList>
    </citation>
    <scope>NUCLEOTIDE SEQUENCE</scope>
</reference>
<evidence type="ECO:0000313" key="2">
    <source>
        <dbReference type="EMBL" id="CAI9277763.1"/>
    </source>
</evidence>
<protein>
    <submittedName>
        <fullName evidence="2">Uncharacterized protein</fullName>
    </submittedName>
</protein>
<feature type="region of interest" description="Disordered" evidence="1">
    <location>
        <begin position="12"/>
        <end position="50"/>
    </location>
</feature>
<evidence type="ECO:0000256" key="1">
    <source>
        <dbReference type="SAM" id="MobiDB-lite"/>
    </source>
</evidence>
<gene>
    <name evidence="2" type="ORF">LSALG_LOCUS17673</name>
</gene>
<name>A0AA35YPC0_LACSI</name>
<feature type="compositionally biased region" description="Basic and acidic residues" evidence="1">
    <location>
        <begin position="17"/>
        <end position="28"/>
    </location>
</feature>
<dbReference type="AlphaFoldDB" id="A0AA35YPC0"/>
<sequence length="142" mass="16452">MLNQLQCVLESSIVPKQRGETVNEREQPKPQQPKPRVKKPTDEQHKDKLKIDLNVNEASGSKGKEKLLDDDKIKEELFGGEKQTKKSRDKVLDDLLTLRQELEAKEAEEEVSKVILATRQTLFPLWTLERIQREEIDDLSVH</sequence>
<dbReference type="Proteomes" id="UP001177003">
    <property type="component" value="Chromosome 3"/>
</dbReference>
<keyword evidence="3" id="KW-1185">Reference proteome</keyword>
<accession>A0AA35YPC0</accession>
<feature type="compositionally biased region" description="Basic and acidic residues" evidence="1">
    <location>
        <begin position="39"/>
        <end position="50"/>
    </location>
</feature>
<dbReference type="EMBL" id="OX465079">
    <property type="protein sequence ID" value="CAI9277763.1"/>
    <property type="molecule type" value="Genomic_DNA"/>
</dbReference>
<evidence type="ECO:0000313" key="3">
    <source>
        <dbReference type="Proteomes" id="UP001177003"/>
    </source>
</evidence>
<organism evidence="2 3">
    <name type="scientific">Lactuca saligna</name>
    <name type="common">Willowleaf lettuce</name>
    <dbReference type="NCBI Taxonomy" id="75948"/>
    <lineage>
        <taxon>Eukaryota</taxon>
        <taxon>Viridiplantae</taxon>
        <taxon>Streptophyta</taxon>
        <taxon>Embryophyta</taxon>
        <taxon>Tracheophyta</taxon>
        <taxon>Spermatophyta</taxon>
        <taxon>Magnoliopsida</taxon>
        <taxon>eudicotyledons</taxon>
        <taxon>Gunneridae</taxon>
        <taxon>Pentapetalae</taxon>
        <taxon>asterids</taxon>
        <taxon>campanulids</taxon>
        <taxon>Asterales</taxon>
        <taxon>Asteraceae</taxon>
        <taxon>Cichorioideae</taxon>
        <taxon>Cichorieae</taxon>
        <taxon>Lactucinae</taxon>
        <taxon>Lactuca</taxon>
    </lineage>
</organism>
<proteinExistence type="predicted"/>